<dbReference type="Proteomes" id="UP000767334">
    <property type="component" value="Unassembled WGS sequence"/>
</dbReference>
<sequence length="217" mass="26094">MSFKSKVYLNIFIIGILSLFAVYLFVEYKLSKDDLQLLSVWISTILFTILITIVFIVFIIISFIRMLLKKKNCYWRVIGIIGIITVIMLISSVIITKEQNLYYHAINMNWNLNLPRNYEEIYYKDSGPSFNGDGERYSIFKYENLEEVNYLIDWQDKNNSIEINMISILRKLEVPEEYYPNYNSNFKYYYYMKEDNSKIYMILDINLNKIYIVEDIF</sequence>
<evidence type="ECO:0000313" key="3">
    <source>
        <dbReference type="Proteomes" id="UP000767334"/>
    </source>
</evidence>
<protein>
    <submittedName>
        <fullName evidence="2">Uncharacterized protein</fullName>
    </submittedName>
</protein>
<evidence type="ECO:0000313" key="2">
    <source>
        <dbReference type="EMBL" id="MBM6820278.1"/>
    </source>
</evidence>
<evidence type="ECO:0000256" key="1">
    <source>
        <dbReference type="SAM" id="Phobius"/>
    </source>
</evidence>
<proteinExistence type="predicted"/>
<name>A0ABS2FK68_9CLOT</name>
<gene>
    <name evidence="2" type="ORF">H6A19_13180</name>
</gene>
<feature type="transmembrane region" description="Helical" evidence="1">
    <location>
        <begin position="73"/>
        <end position="95"/>
    </location>
</feature>
<accession>A0ABS2FK68</accession>
<feature type="transmembrane region" description="Helical" evidence="1">
    <location>
        <begin position="38"/>
        <end position="61"/>
    </location>
</feature>
<reference evidence="2 3" key="1">
    <citation type="journal article" date="2021" name="Sci. Rep.">
        <title>The distribution of antibiotic resistance genes in chicken gut microbiota commensals.</title>
        <authorList>
            <person name="Juricova H."/>
            <person name="Matiasovicova J."/>
            <person name="Kubasova T."/>
            <person name="Cejkova D."/>
            <person name="Rychlik I."/>
        </authorList>
    </citation>
    <scope>NUCLEOTIDE SEQUENCE [LARGE SCALE GENOMIC DNA]</scope>
    <source>
        <strain evidence="2 3">An435</strain>
    </source>
</reference>
<keyword evidence="3" id="KW-1185">Reference proteome</keyword>
<comment type="caution">
    <text evidence="2">The sequence shown here is derived from an EMBL/GenBank/DDBJ whole genome shotgun (WGS) entry which is preliminary data.</text>
</comment>
<dbReference type="EMBL" id="JACJLL010000099">
    <property type="protein sequence ID" value="MBM6820278.1"/>
    <property type="molecule type" value="Genomic_DNA"/>
</dbReference>
<keyword evidence="1" id="KW-1133">Transmembrane helix</keyword>
<feature type="transmembrane region" description="Helical" evidence="1">
    <location>
        <begin position="7"/>
        <end position="26"/>
    </location>
</feature>
<organism evidence="2 3">
    <name type="scientific">Clostridium saudiense</name>
    <dbReference type="NCBI Taxonomy" id="1414720"/>
    <lineage>
        <taxon>Bacteria</taxon>
        <taxon>Bacillati</taxon>
        <taxon>Bacillota</taxon>
        <taxon>Clostridia</taxon>
        <taxon>Eubacteriales</taxon>
        <taxon>Clostridiaceae</taxon>
        <taxon>Clostridium</taxon>
    </lineage>
</organism>
<keyword evidence="1" id="KW-0472">Membrane</keyword>
<keyword evidence="1" id="KW-0812">Transmembrane</keyword>
<dbReference type="RefSeq" id="WP_148324765.1">
    <property type="nucleotide sequence ID" value="NZ_JACJLL010000099.1"/>
</dbReference>